<evidence type="ECO:0000313" key="3">
    <source>
        <dbReference type="Proteomes" id="UP000054282"/>
    </source>
</evidence>
<feature type="region of interest" description="Disordered" evidence="1">
    <location>
        <begin position="1"/>
        <end position="34"/>
    </location>
</feature>
<feature type="compositionally biased region" description="Low complexity" evidence="1">
    <location>
        <begin position="10"/>
        <end position="28"/>
    </location>
</feature>
<dbReference type="KEGG" id="pfd:PFDG_05367"/>
<dbReference type="Proteomes" id="UP000054282">
    <property type="component" value="Unassembled WGS sequence"/>
</dbReference>
<accession>A0A0L7MAJ1</accession>
<reference evidence="3" key="2">
    <citation type="submission" date="2006-09" db="EMBL/GenBank/DDBJ databases">
        <title>The genome sequence of Plasmodium falciparum Dd2.</title>
        <authorList>
            <consortium name="The Broad Institute Genome Sequencing Platform"/>
            <person name="Birren B."/>
            <person name="Lander E."/>
            <person name="Galagan J."/>
            <person name="Nusbaum C."/>
            <person name="Devon K."/>
            <person name="Henn M."/>
            <person name="Jaffe D."/>
            <person name="Butler J."/>
            <person name="Alvarez P."/>
            <person name="Gnerre S."/>
            <person name="Grabherr M."/>
            <person name="Kleber M."/>
            <person name="Mauceli E."/>
            <person name="Brockman W."/>
            <person name="MacCallum I.A."/>
            <person name="Rounsley S."/>
            <person name="Young S."/>
            <person name="LaButti K."/>
            <person name="Pushparaj V."/>
            <person name="DeCaprio D."/>
            <person name="Crawford M."/>
            <person name="Koehrsen M."/>
            <person name="Engels R."/>
            <person name="Montgomery P."/>
            <person name="Pearson M."/>
            <person name="Howarth C."/>
            <person name="Larson L."/>
            <person name="Luoma S."/>
            <person name="White J."/>
            <person name="Kodira C."/>
            <person name="Zeng Q."/>
            <person name="O'Leary S."/>
            <person name="Yandava C."/>
            <person name="Alvarado L."/>
            <person name="Wirth D."/>
            <person name="Volkman S."/>
            <person name="Hartl D."/>
        </authorList>
    </citation>
    <scope>NUCLEOTIDE SEQUENCE [LARGE SCALE GENOMIC DNA]</scope>
</reference>
<reference evidence="3" key="1">
    <citation type="submission" date="2006-09" db="EMBL/GenBank/DDBJ databases">
        <title>Annotation of Plasmodium falciparum Dd2.</title>
        <authorList>
            <consortium name="The Broad Institute Genome Sequencing Platform"/>
            <person name="Volkman S.K."/>
            <person name="Neafsey D.E."/>
            <person name="Dash A.P."/>
            <person name="Chitnis C.E."/>
            <person name="Hartl D.L."/>
            <person name="Young S.K."/>
            <person name="Zeng Q."/>
            <person name="Koehrsen M."/>
            <person name="Alvarado L."/>
            <person name="Berlin A."/>
            <person name="Borenstein D."/>
            <person name="Chapman S.B."/>
            <person name="Chen Z."/>
            <person name="Engels R."/>
            <person name="Freedman E."/>
            <person name="Gellesch M."/>
            <person name="Goldberg J."/>
            <person name="Griggs A."/>
            <person name="Gujja S."/>
            <person name="Heilman E.R."/>
            <person name="Heiman D.I."/>
            <person name="Howarth C."/>
            <person name="Jen D."/>
            <person name="Larson L."/>
            <person name="Mehta T."/>
            <person name="Neiman D."/>
            <person name="Park D."/>
            <person name="Pearson M."/>
            <person name="Roberts A."/>
            <person name="Saif S."/>
            <person name="Shea T."/>
            <person name="Shenoy N."/>
            <person name="Sisk P."/>
            <person name="Stolte C."/>
            <person name="Sykes S."/>
            <person name="Walk T."/>
            <person name="White J."/>
            <person name="Yandava C."/>
            <person name="Haas B."/>
            <person name="Henn M.R."/>
            <person name="Nusbaum C."/>
            <person name="Birren B."/>
        </authorList>
    </citation>
    <scope>NUCLEOTIDE SEQUENCE [LARGE SCALE GENOMIC DNA]</scope>
</reference>
<gene>
    <name evidence="2" type="ORF">PFDG_05367</name>
</gene>
<sequence>SPSARLPPLHNNDSHNTNNNNNSHSNSHGYHKDNNFKDIKNINHLNNINTPIVGNSLRHTLHDNFFNFLTDLHIKYFINHLVTIKTIGTYQHFSNLYYMHNKKLVFSYV</sequence>
<feature type="non-terminal residue" evidence="2">
    <location>
        <position position="1"/>
    </location>
</feature>
<evidence type="ECO:0000256" key="1">
    <source>
        <dbReference type="SAM" id="MobiDB-lite"/>
    </source>
</evidence>
<name>A0A0L7MAJ1_PLAF4</name>
<proteinExistence type="predicted"/>
<protein>
    <submittedName>
        <fullName evidence="2">Uncharacterized protein</fullName>
    </submittedName>
</protein>
<organism evidence="2 3">
    <name type="scientific">Plasmodium falciparum (isolate Dd2)</name>
    <dbReference type="NCBI Taxonomy" id="57267"/>
    <lineage>
        <taxon>Eukaryota</taxon>
        <taxon>Sar</taxon>
        <taxon>Alveolata</taxon>
        <taxon>Apicomplexa</taxon>
        <taxon>Aconoidasida</taxon>
        <taxon>Haemosporida</taxon>
        <taxon>Plasmodiidae</taxon>
        <taxon>Plasmodium</taxon>
        <taxon>Plasmodium (Laverania)</taxon>
    </lineage>
</organism>
<dbReference type="EMBL" id="GG703392">
    <property type="protein sequence ID" value="KOB89813.1"/>
    <property type="molecule type" value="Genomic_DNA"/>
</dbReference>
<evidence type="ECO:0000313" key="2">
    <source>
        <dbReference type="EMBL" id="KOB89813.1"/>
    </source>
</evidence>
<dbReference type="AlphaFoldDB" id="A0A0L7MAJ1"/>